<evidence type="ECO:0000256" key="3">
    <source>
        <dbReference type="ARBA" id="ARBA00006958"/>
    </source>
</evidence>
<dbReference type="GO" id="GO:0005634">
    <property type="term" value="C:nucleus"/>
    <property type="evidence" value="ECO:0007669"/>
    <property type="project" value="UniProtKB-SubCell"/>
</dbReference>
<comment type="cofactor">
    <cofactor evidence="1">
        <name>a divalent metal cation</name>
        <dbReference type="ChEBI" id="CHEBI:60240"/>
    </cofactor>
</comment>
<dbReference type="PANTHER" id="PTHR22930:SF85">
    <property type="entry name" value="GH03217P-RELATED"/>
    <property type="match status" value="1"/>
</dbReference>
<comment type="similarity">
    <text evidence="3">Belongs to the HARBI1 family.</text>
</comment>
<evidence type="ECO:0000256" key="2">
    <source>
        <dbReference type="ARBA" id="ARBA00004123"/>
    </source>
</evidence>
<keyword evidence="7" id="KW-0539">Nucleus</keyword>
<evidence type="ECO:0000313" key="10">
    <source>
        <dbReference type="Proteomes" id="UP001153737"/>
    </source>
</evidence>
<reference evidence="9" key="2">
    <citation type="submission" date="2022-10" db="EMBL/GenBank/DDBJ databases">
        <authorList>
            <consortium name="ENA_rothamsted_submissions"/>
            <consortium name="culmorum"/>
            <person name="King R."/>
        </authorList>
    </citation>
    <scope>NUCLEOTIDE SEQUENCE</scope>
</reference>
<evidence type="ECO:0000256" key="1">
    <source>
        <dbReference type="ARBA" id="ARBA00001968"/>
    </source>
</evidence>
<keyword evidence="10" id="KW-1185">Reference proteome</keyword>
<dbReference type="GO" id="GO:0046872">
    <property type="term" value="F:metal ion binding"/>
    <property type="evidence" value="ECO:0007669"/>
    <property type="project" value="UniProtKB-KW"/>
</dbReference>
<name>A0A9N9X3R2_PHACE</name>
<evidence type="ECO:0000256" key="4">
    <source>
        <dbReference type="ARBA" id="ARBA00022722"/>
    </source>
</evidence>
<protein>
    <recommendedName>
        <fullName evidence="8">DDE Tnp4 domain-containing protein</fullName>
    </recommendedName>
</protein>
<dbReference type="InterPro" id="IPR027806">
    <property type="entry name" value="HARBI1_dom"/>
</dbReference>
<keyword evidence="5" id="KW-0479">Metal-binding</keyword>
<dbReference type="GO" id="GO:0016787">
    <property type="term" value="F:hydrolase activity"/>
    <property type="evidence" value="ECO:0007669"/>
    <property type="project" value="UniProtKB-KW"/>
</dbReference>
<dbReference type="Proteomes" id="UP001153737">
    <property type="component" value="Chromosome 13"/>
</dbReference>
<dbReference type="AlphaFoldDB" id="A0A9N9X3R2"/>
<evidence type="ECO:0000256" key="7">
    <source>
        <dbReference type="ARBA" id="ARBA00023242"/>
    </source>
</evidence>
<feature type="domain" description="DDE Tnp4" evidence="8">
    <location>
        <begin position="168"/>
        <end position="324"/>
    </location>
</feature>
<proteinExistence type="inferred from homology"/>
<keyword evidence="6" id="KW-0378">Hydrolase</keyword>
<accession>A0A9N9X3R2</accession>
<dbReference type="EMBL" id="OU896719">
    <property type="protein sequence ID" value="CAG9816327.1"/>
    <property type="molecule type" value="Genomic_DNA"/>
</dbReference>
<keyword evidence="4" id="KW-0540">Nuclease</keyword>
<sequence>MNNRLRNFVVNELLLSSSSSEDEDENLDIRGPLVLRPRMRNFVQDVVDEYSNEEFREHFRMYRGTFNFILNLIENEIATEEDATGRHTCSAKNQLLIAIWRFGTPDSYRSICSRFNVGKATAIRIVRRVTNALLNISNQIITWPTNDERENIIRAFTALGFPGTVGCIDGSYVKISEPKQNPRSYINRKGFAALILQGVCDHQLKFLHATAGEVGSCHDARVLRNSEIWQYMIGMPGNNRFPENSHLVGDKAYPLMPHLMTPYRDNGHLTEAQRHYNFCLSSVRSCIERAFCLLKKRFRCLKFLDVKDIVWGTRYIIACTVLHNICIMQNDNLELRVEDFEENEDDNAVVDMGLHHLRIMGRNKRDDLCNELFLV</sequence>
<comment type="subcellular location">
    <subcellularLocation>
        <location evidence="2">Nucleus</location>
    </subcellularLocation>
</comment>
<evidence type="ECO:0000259" key="8">
    <source>
        <dbReference type="Pfam" id="PF13359"/>
    </source>
</evidence>
<dbReference type="Pfam" id="PF13359">
    <property type="entry name" value="DDE_Tnp_4"/>
    <property type="match status" value="1"/>
</dbReference>
<organism evidence="9 10">
    <name type="scientific">Phaedon cochleariae</name>
    <name type="common">Mustard beetle</name>
    <dbReference type="NCBI Taxonomy" id="80249"/>
    <lineage>
        <taxon>Eukaryota</taxon>
        <taxon>Metazoa</taxon>
        <taxon>Ecdysozoa</taxon>
        <taxon>Arthropoda</taxon>
        <taxon>Hexapoda</taxon>
        <taxon>Insecta</taxon>
        <taxon>Pterygota</taxon>
        <taxon>Neoptera</taxon>
        <taxon>Endopterygota</taxon>
        <taxon>Coleoptera</taxon>
        <taxon>Polyphaga</taxon>
        <taxon>Cucujiformia</taxon>
        <taxon>Chrysomeloidea</taxon>
        <taxon>Chrysomelidae</taxon>
        <taxon>Chrysomelinae</taxon>
        <taxon>Chrysomelini</taxon>
        <taxon>Phaedon</taxon>
    </lineage>
</organism>
<dbReference type="OrthoDB" id="6759714at2759"/>
<reference evidence="9" key="1">
    <citation type="submission" date="2022-01" db="EMBL/GenBank/DDBJ databases">
        <authorList>
            <person name="King R."/>
        </authorList>
    </citation>
    <scope>NUCLEOTIDE SEQUENCE</scope>
</reference>
<dbReference type="PANTHER" id="PTHR22930">
    <property type="match status" value="1"/>
</dbReference>
<evidence type="ECO:0000313" key="9">
    <source>
        <dbReference type="EMBL" id="CAG9816327.1"/>
    </source>
</evidence>
<evidence type="ECO:0000256" key="6">
    <source>
        <dbReference type="ARBA" id="ARBA00022801"/>
    </source>
</evidence>
<evidence type="ECO:0000256" key="5">
    <source>
        <dbReference type="ARBA" id="ARBA00022723"/>
    </source>
</evidence>
<dbReference type="GO" id="GO:0004518">
    <property type="term" value="F:nuclease activity"/>
    <property type="evidence" value="ECO:0007669"/>
    <property type="project" value="UniProtKB-KW"/>
</dbReference>
<gene>
    <name evidence="9" type="ORF">PHAECO_LOCUS3617</name>
</gene>
<dbReference type="InterPro" id="IPR045249">
    <property type="entry name" value="HARBI1-like"/>
</dbReference>